<comment type="caution">
    <text evidence="2">The sequence shown here is derived from an EMBL/GenBank/DDBJ whole genome shotgun (WGS) entry which is preliminary data.</text>
</comment>
<sequence length="119" mass="11687">MYAIERVSASGATEAAPTPGFGALSAVPGAAVPIAGALPGAMGAAAESARAELRDAVPLHPLTSTAAAANPATTSAGPDLLGAISPYLPVPRPHSRAGRVRRVGRRLDGTRGGSDPSRG</sequence>
<protein>
    <submittedName>
        <fullName evidence="2">Uncharacterized protein</fullName>
    </submittedName>
</protein>
<feature type="compositionally biased region" description="Basic residues" evidence="1">
    <location>
        <begin position="93"/>
        <end position="104"/>
    </location>
</feature>
<gene>
    <name evidence="2" type="ORF">GCM10009760_24820</name>
</gene>
<reference evidence="3" key="1">
    <citation type="journal article" date="2019" name="Int. J. Syst. Evol. Microbiol.">
        <title>The Global Catalogue of Microorganisms (GCM) 10K type strain sequencing project: providing services to taxonomists for standard genome sequencing and annotation.</title>
        <authorList>
            <consortium name="The Broad Institute Genomics Platform"/>
            <consortium name="The Broad Institute Genome Sequencing Center for Infectious Disease"/>
            <person name="Wu L."/>
            <person name="Ma J."/>
        </authorList>
    </citation>
    <scope>NUCLEOTIDE SEQUENCE [LARGE SCALE GENOMIC DNA]</scope>
    <source>
        <strain evidence="3">JCM 14560</strain>
    </source>
</reference>
<organism evidence="2 3">
    <name type="scientific">Kitasatospora kazusensis</name>
    <dbReference type="NCBI Taxonomy" id="407974"/>
    <lineage>
        <taxon>Bacteria</taxon>
        <taxon>Bacillati</taxon>
        <taxon>Actinomycetota</taxon>
        <taxon>Actinomycetes</taxon>
        <taxon>Kitasatosporales</taxon>
        <taxon>Streptomycetaceae</taxon>
        <taxon>Kitasatospora</taxon>
    </lineage>
</organism>
<proteinExistence type="predicted"/>
<dbReference type="EMBL" id="BAAANT010000011">
    <property type="protein sequence ID" value="GAA2141033.1"/>
    <property type="molecule type" value="Genomic_DNA"/>
</dbReference>
<accession>A0ABP5L5W0</accession>
<evidence type="ECO:0000313" key="2">
    <source>
        <dbReference type="EMBL" id="GAA2141033.1"/>
    </source>
</evidence>
<dbReference type="Proteomes" id="UP001422759">
    <property type="component" value="Unassembled WGS sequence"/>
</dbReference>
<name>A0ABP5L5W0_9ACTN</name>
<feature type="region of interest" description="Disordered" evidence="1">
    <location>
        <begin position="87"/>
        <end position="119"/>
    </location>
</feature>
<keyword evidence="3" id="KW-1185">Reference proteome</keyword>
<evidence type="ECO:0000313" key="3">
    <source>
        <dbReference type="Proteomes" id="UP001422759"/>
    </source>
</evidence>
<feature type="region of interest" description="Disordered" evidence="1">
    <location>
        <begin position="1"/>
        <end position="20"/>
    </location>
</feature>
<evidence type="ECO:0000256" key="1">
    <source>
        <dbReference type="SAM" id="MobiDB-lite"/>
    </source>
</evidence>